<sequence>MPQIYEKLNNIHQHLSFLYASECLSLRFLSKKKPIVHEFLILKI</sequence>
<evidence type="ECO:0000313" key="1">
    <source>
        <dbReference type="EMBL" id="ERI89300.1"/>
    </source>
</evidence>
<reference evidence="1 2" key="1">
    <citation type="submission" date="2013-08" db="EMBL/GenBank/DDBJ databases">
        <authorList>
            <person name="Weinstock G."/>
            <person name="Sodergren E."/>
            <person name="Wylie T."/>
            <person name="Fulton L."/>
            <person name="Fulton R."/>
            <person name="Fronick C."/>
            <person name="O'Laughlin M."/>
            <person name="Godfrey J."/>
            <person name="Miner T."/>
            <person name="Herter B."/>
            <person name="Appelbaum E."/>
            <person name="Cordes M."/>
            <person name="Lek S."/>
            <person name="Wollam A."/>
            <person name="Pepin K.H."/>
            <person name="Palsikar V.B."/>
            <person name="Mitreva M."/>
            <person name="Wilson R.K."/>
        </authorList>
    </citation>
    <scope>NUCLEOTIDE SEQUENCE [LARGE SCALE GENOMIC DNA]</scope>
    <source>
        <strain evidence="1 2">F0041</strain>
    </source>
</reference>
<dbReference type="HOGENOM" id="CLU_3212646_0_0_10"/>
<dbReference type="PATRIC" id="fig|1321819.3.peg.11"/>
<accession>U2CXM4</accession>
<proteinExistence type="predicted"/>
<protein>
    <submittedName>
        <fullName evidence="1">Uncharacterized protein</fullName>
    </submittedName>
</protein>
<name>U2CXM4_9BACE</name>
<dbReference type="EMBL" id="AWSV01000001">
    <property type="protein sequence ID" value="ERI89300.1"/>
    <property type="molecule type" value="Genomic_DNA"/>
</dbReference>
<dbReference type="AlphaFoldDB" id="U2CXM4"/>
<evidence type="ECO:0000313" key="2">
    <source>
        <dbReference type="Proteomes" id="UP000016496"/>
    </source>
</evidence>
<comment type="caution">
    <text evidence="1">The sequence shown here is derived from an EMBL/GenBank/DDBJ whole genome shotgun (WGS) entry which is preliminary data.</text>
</comment>
<organism evidence="1 2">
    <name type="scientific">Bacteroides pyogenes F0041</name>
    <dbReference type="NCBI Taxonomy" id="1321819"/>
    <lineage>
        <taxon>Bacteria</taxon>
        <taxon>Pseudomonadati</taxon>
        <taxon>Bacteroidota</taxon>
        <taxon>Bacteroidia</taxon>
        <taxon>Bacteroidales</taxon>
        <taxon>Bacteroidaceae</taxon>
        <taxon>Bacteroides</taxon>
    </lineage>
</organism>
<dbReference type="Proteomes" id="UP000016496">
    <property type="component" value="Unassembled WGS sequence"/>
</dbReference>
<gene>
    <name evidence="1" type="ORF">HMPREF1981_00011</name>
</gene>